<dbReference type="InterPro" id="IPR004089">
    <property type="entry name" value="MCPsignal_dom"/>
</dbReference>
<proteinExistence type="inferred from homology"/>
<evidence type="ECO:0000256" key="6">
    <source>
        <dbReference type="ARBA" id="ARBA00023136"/>
    </source>
</evidence>
<keyword evidence="12" id="KW-1185">Reference proteome</keyword>
<dbReference type="RefSeq" id="WP_304541248.1">
    <property type="nucleotide sequence ID" value="NZ_JARPTC010000004.1"/>
</dbReference>
<dbReference type="PANTHER" id="PTHR32089">
    <property type="entry name" value="METHYL-ACCEPTING CHEMOTAXIS PROTEIN MCPB"/>
    <property type="match status" value="1"/>
</dbReference>
<keyword evidence="5" id="KW-1133">Transmembrane helix</keyword>
<dbReference type="InterPro" id="IPR004090">
    <property type="entry name" value="Chemotax_Me-accpt_rcpt"/>
</dbReference>
<dbReference type="EMBL" id="JARPTC010000004">
    <property type="protein sequence ID" value="MDO7786302.1"/>
    <property type="molecule type" value="Genomic_DNA"/>
</dbReference>
<comment type="similarity">
    <text evidence="8">Belongs to the methyl-accepting chemotaxis (MCP) protein family.</text>
</comment>
<evidence type="ECO:0000256" key="1">
    <source>
        <dbReference type="ARBA" id="ARBA00004651"/>
    </source>
</evidence>
<evidence type="ECO:0000259" key="10">
    <source>
        <dbReference type="PROSITE" id="PS50111"/>
    </source>
</evidence>
<reference evidence="11" key="1">
    <citation type="journal article" date="2023" name="J. Hazard. Mater.">
        <title>Anaerobic biodegradation of pyrene and benzo[a]pyrene by a new sulfate-reducing Desulforamulus aquiferis strain DSA.</title>
        <authorList>
            <person name="Zhang Z."/>
            <person name="Sun J."/>
            <person name="Gong X."/>
            <person name="Wang C."/>
            <person name="Wang H."/>
        </authorList>
    </citation>
    <scope>NUCLEOTIDE SEQUENCE</scope>
    <source>
        <strain evidence="11">DSA</strain>
    </source>
</reference>
<accession>A0AAW7Z9F9</accession>
<dbReference type="AlphaFoldDB" id="A0AAW7Z9F9"/>
<evidence type="ECO:0000256" key="5">
    <source>
        <dbReference type="ARBA" id="ARBA00022989"/>
    </source>
</evidence>
<evidence type="ECO:0000313" key="11">
    <source>
        <dbReference type="EMBL" id="MDO7786302.1"/>
    </source>
</evidence>
<dbReference type="Pfam" id="PF00015">
    <property type="entry name" value="MCPsignal"/>
    <property type="match status" value="1"/>
</dbReference>
<dbReference type="Pfam" id="PF02743">
    <property type="entry name" value="dCache_1"/>
    <property type="match status" value="1"/>
</dbReference>
<gene>
    <name evidence="11" type="ORF">P6N53_03600</name>
</gene>
<name>A0AAW7Z9F9_9FIRM</name>
<dbReference type="PANTHER" id="PTHR32089:SF112">
    <property type="entry name" value="LYSOZYME-LIKE PROTEIN-RELATED"/>
    <property type="match status" value="1"/>
</dbReference>
<keyword evidence="7 9" id="KW-0807">Transducer</keyword>
<reference evidence="11" key="2">
    <citation type="submission" date="2023-03" db="EMBL/GenBank/DDBJ databases">
        <authorList>
            <person name="Zhang Z."/>
        </authorList>
    </citation>
    <scope>NUCLEOTIDE SEQUENCE</scope>
    <source>
        <strain evidence="11">DSA</strain>
    </source>
</reference>
<keyword evidence="3" id="KW-0145">Chemotaxis</keyword>
<evidence type="ECO:0000256" key="8">
    <source>
        <dbReference type="ARBA" id="ARBA00029447"/>
    </source>
</evidence>
<dbReference type="InterPro" id="IPR033479">
    <property type="entry name" value="dCache_1"/>
</dbReference>
<dbReference type="GO" id="GO:0006935">
    <property type="term" value="P:chemotaxis"/>
    <property type="evidence" value="ECO:0007669"/>
    <property type="project" value="UniProtKB-KW"/>
</dbReference>
<dbReference type="SUPFAM" id="SSF58104">
    <property type="entry name" value="Methyl-accepting chemotaxis protein (MCP) signaling domain"/>
    <property type="match status" value="1"/>
</dbReference>
<dbReference type="CDD" id="cd12914">
    <property type="entry name" value="PDC1_DGC_like"/>
    <property type="match status" value="1"/>
</dbReference>
<dbReference type="GO" id="GO:0004888">
    <property type="term" value="F:transmembrane signaling receptor activity"/>
    <property type="evidence" value="ECO:0007669"/>
    <property type="project" value="InterPro"/>
</dbReference>
<evidence type="ECO:0000256" key="3">
    <source>
        <dbReference type="ARBA" id="ARBA00022500"/>
    </source>
</evidence>
<dbReference type="Gene3D" id="3.30.450.20">
    <property type="entry name" value="PAS domain"/>
    <property type="match status" value="1"/>
</dbReference>
<evidence type="ECO:0000313" key="12">
    <source>
        <dbReference type="Proteomes" id="UP001172911"/>
    </source>
</evidence>
<keyword evidence="2" id="KW-1003">Cell membrane</keyword>
<evidence type="ECO:0000256" key="9">
    <source>
        <dbReference type="PROSITE-ProRule" id="PRU00284"/>
    </source>
</evidence>
<evidence type="ECO:0000256" key="2">
    <source>
        <dbReference type="ARBA" id="ARBA00022475"/>
    </source>
</evidence>
<comment type="subcellular location">
    <subcellularLocation>
        <location evidence="1">Cell membrane</location>
        <topology evidence="1">Multi-pass membrane protein</topology>
    </subcellularLocation>
</comment>
<feature type="domain" description="Methyl-accepting transducer" evidence="10">
    <location>
        <begin position="1"/>
        <end position="97"/>
    </location>
</feature>
<organism evidence="11 12">
    <name type="scientific">Desulforamulus aquiferis</name>
    <dbReference type="NCBI Taxonomy" id="1397668"/>
    <lineage>
        <taxon>Bacteria</taxon>
        <taxon>Bacillati</taxon>
        <taxon>Bacillota</taxon>
        <taxon>Clostridia</taxon>
        <taxon>Eubacteriales</taxon>
        <taxon>Peptococcaceae</taxon>
        <taxon>Desulforamulus</taxon>
    </lineage>
</organism>
<dbReference type="GO" id="GO:0007165">
    <property type="term" value="P:signal transduction"/>
    <property type="evidence" value="ECO:0007669"/>
    <property type="project" value="UniProtKB-KW"/>
</dbReference>
<dbReference type="PROSITE" id="PS50111">
    <property type="entry name" value="CHEMOTAXIS_TRANSDUC_2"/>
    <property type="match status" value="1"/>
</dbReference>
<sequence length="337" mass="37585">MFNDKSNDNMDVSVLLNQLKEANKQMGQVVETIDQISKQTHLLSLNSAIEAARAGDAGKGFGVVASEIKKFADKSFLTAKESKTIINNIQTKANEVIAVRTADVAYDTIDKIDRNLFERNCDVQAWATFDAIKNCLCTDDSDRFKQATALMKNIVDIYEVYYDLYLADLDGKIIATGVNQQTVGQNVSNEEWFIETVKQNSVYVTDMYYSNNAGGYTVAYSCPVRDNGGNTVGVFSTRFNWTFIYEIIDSARVGTTGDIFVINKNGVVIASRDRNGILKDSLMELEAVRKAISGDLYGYSIEKDRSNKMKIYGYAHTKGYNAYKGKNWSVIVSETID</sequence>
<dbReference type="Proteomes" id="UP001172911">
    <property type="component" value="Unassembled WGS sequence"/>
</dbReference>
<dbReference type="InterPro" id="IPR029151">
    <property type="entry name" value="Sensor-like_sf"/>
</dbReference>
<dbReference type="GO" id="GO:0005886">
    <property type="term" value="C:plasma membrane"/>
    <property type="evidence" value="ECO:0007669"/>
    <property type="project" value="UniProtKB-SubCell"/>
</dbReference>
<comment type="caution">
    <text evidence="11">The sequence shown here is derived from an EMBL/GenBank/DDBJ whole genome shotgun (WGS) entry which is preliminary data.</text>
</comment>
<evidence type="ECO:0000256" key="7">
    <source>
        <dbReference type="ARBA" id="ARBA00023224"/>
    </source>
</evidence>
<protein>
    <submittedName>
        <fullName evidence="11">Methyl-accepting chemotaxis protein</fullName>
    </submittedName>
</protein>
<dbReference type="SUPFAM" id="SSF103190">
    <property type="entry name" value="Sensory domain-like"/>
    <property type="match status" value="1"/>
</dbReference>
<dbReference type="PRINTS" id="PR00260">
    <property type="entry name" value="CHEMTRNSDUCR"/>
</dbReference>
<evidence type="ECO:0000256" key="4">
    <source>
        <dbReference type="ARBA" id="ARBA00022692"/>
    </source>
</evidence>
<dbReference type="CDD" id="cd18774">
    <property type="entry name" value="PDC2_HK_sensor"/>
    <property type="match status" value="1"/>
</dbReference>
<dbReference type="Gene3D" id="1.10.287.950">
    <property type="entry name" value="Methyl-accepting chemotaxis protein"/>
    <property type="match status" value="1"/>
</dbReference>
<keyword evidence="4" id="KW-0812">Transmembrane</keyword>
<keyword evidence="6" id="KW-0472">Membrane</keyword>